<evidence type="ECO:0000313" key="3">
    <source>
        <dbReference type="Proteomes" id="UP001431221"/>
    </source>
</evidence>
<dbReference type="RefSeq" id="WP_248154717.1">
    <property type="nucleotide sequence ID" value="NZ_JALNMJ010000008.1"/>
</dbReference>
<evidence type="ECO:0000313" key="2">
    <source>
        <dbReference type="EMBL" id="MCK7613149.1"/>
    </source>
</evidence>
<dbReference type="InterPro" id="IPR006674">
    <property type="entry name" value="HD_domain"/>
</dbReference>
<organism evidence="2 3">
    <name type="scientific">Roseibium sediminicola</name>
    <dbReference type="NCBI Taxonomy" id="2933272"/>
    <lineage>
        <taxon>Bacteria</taxon>
        <taxon>Pseudomonadati</taxon>
        <taxon>Pseudomonadota</taxon>
        <taxon>Alphaproteobacteria</taxon>
        <taxon>Hyphomicrobiales</taxon>
        <taxon>Stappiaceae</taxon>
        <taxon>Roseibium</taxon>
    </lineage>
</organism>
<dbReference type="Gene3D" id="1.10.3210.10">
    <property type="entry name" value="Hypothetical protein af1432"/>
    <property type="match status" value="1"/>
</dbReference>
<comment type="caution">
    <text evidence="2">The sequence shown here is derived from an EMBL/GenBank/DDBJ whole genome shotgun (WGS) entry which is preliminary data.</text>
</comment>
<feature type="domain" description="HD" evidence="1">
    <location>
        <begin position="2"/>
        <end position="63"/>
    </location>
</feature>
<name>A0ABT0GUQ4_9HYPH</name>
<reference evidence="2" key="1">
    <citation type="submission" date="2022-04" db="EMBL/GenBank/DDBJ databases">
        <title>Roseibium sp. CAU 1639 isolated from mud.</title>
        <authorList>
            <person name="Kim W."/>
        </authorList>
    </citation>
    <scope>NUCLEOTIDE SEQUENCE</scope>
    <source>
        <strain evidence="2">CAU 1639</strain>
    </source>
</reference>
<evidence type="ECO:0000259" key="1">
    <source>
        <dbReference type="Pfam" id="PF13023"/>
    </source>
</evidence>
<accession>A0ABT0GUQ4</accession>
<dbReference type="Proteomes" id="UP001431221">
    <property type="component" value="Unassembled WGS sequence"/>
</dbReference>
<dbReference type="EMBL" id="JALNMJ010000008">
    <property type="protein sequence ID" value="MCK7613149.1"/>
    <property type="molecule type" value="Genomic_DNA"/>
</dbReference>
<sequence>MLSVESGELLLELWHEYETCETPEAKFARALDKLEVQHQYNPADLKTWTEQELGLVYSKMDRECAHDSSLSALLAVFRARAEMKMVQAGVDPAAVKARAG</sequence>
<dbReference type="Pfam" id="PF13023">
    <property type="entry name" value="HD_3"/>
    <property type="match status" value="1"/>
</dbReference>
<keyword evidence="3" id="KW-1185">Reference proteome</keyword>
<proteinExistence type="predicted"/>
<dbReference type="SUPFAM" id="SSF109604">
    <property type="entry name" value="HD-domain/PDEase-like"/>
    <property type="match status" value="1"/>
</dbReference>
<protein>
    <submittedName>
        <fullName evidence="2">HD domain-containing protein</fullName>
    </submittedName>
</protein>
<gene>
    <name evidence="2" type="ORF">M0H32_13315</name>
</gene>